<evidence type="ECO:0000313" key="2">
    <source>
        <dbReference type="Proteomes" id="UP001156441"/>
    </source>
</evidence>
<dbReference type="Proteomes" id="UP001156441">
    <property type="component" value="Unassembled WGS sequence"/>
</dbReference>
<sequence length="162" mass="18809">MSDQSRALPDQPSLRYLKLEAKRRLSTGEFATLDQAQLAIAREHGMPSWTTLKQHIESHALTQMRWVVSRFATADAPEWAPPSNEELRRHFDDRYLSLVPQDWLIRLLRTVAKQLREDLADVRAEPLLLHARVGDLRVEAATEADPPYRLRQLEFHPLERKA</sequence>
<dbReference type="EMBL" id="JAFFZE010000014">
    <property type="protein sequence ID" value="MCT2584840.1"/>
    <property type="molecule type" value="Genomic_DNA"/>
</dbReference>
<protein>
    <submittedName>
        <fullName evidence="1">Uncharacterized protein</fullName>
    </submittedName>
</protein>
<keyword evidence="2" id="KW-1185">Reference proteome</keyword>
<name>A0ABT2JAH3_9PSEU</name>
<comment type="caution">
    <text evidence="1">The sequence shown here is derived from an EMBL/GenBank/DDBJ whole genome shotgun (WGS) entry which is preliminary data.</text>
</comment>
<evidence type="ECO:0000313" key="1">
    <source>
        <dbReference type="EMBL" id="MCT2584840.1"/>
    </source>
</evidence>
<proteinExistence type="predicted"/>
<gene>
    <name evidence="1" type="ORF">JT362_17110</name>
</gene>
<reference evidence="1 2" key="1">
    <citation type="submission" date="2021-02" db="EMBL/GenBank/DDBJ databases">
        <title>Actinophytocola xerophila sp. nov., isolated from soil of cotton cropping field.</title>
        <authorList>
            <person name="Huang R."/>
            <person name="Chen X."/>
            <person name="Ge X."/>
            <person name="Liu W."/>
        </authorList>
    </citation>
    <scope>NUCLEOTIDE SEQUENCE [LARGE SCALE GENOMIC DNA]</scope>
    <source>
        <strain evidence="1 2">S1-96</strain>
    </source>
</reference>
<organism evidence="1 2">
    <name type="scientific">Actinophytocola gossypii</name>
    <dbReference type="NCBI Taxonomy" id="2812003"/>
    <lineage>
        <taxon>Bacteria</taxon>
        <taxon>Bacillati</taxon>
        <taxon>Actinomycetota</taxon>
        <taxon>Actinomycetes</taxon>
        <taxon>Pseudonocardiales</taxon>
        <taxon>Pseudonocardiaceae</taxon>
    </lineage>
</organism>
<dbReference type="RefSeq" id="WP_260192239.1">
    <property type="nucleotide sequence ID" value="NZ_JAFFZE010000014.1"/>
</dbReference>
<accession>A0ABT2JAH3</accession>